<accession>A0A1I4MUD5</accession>
<dbReference type="OrthoDB" id="2622399at2"/>
<protein>
    <submittedName>
        <fullName evidence="1">Lipid A disaccharide synthetase</fullName>
    </submittedName>
</protein>
<dbReference type="Proteomes" id="UP000198565">
    <property type="component" value="Unassembled WGS sequence"/>
</dbReference>
<dbReference type="InterPro" id="IPR043148">
    <property type="entry name" value="TagF_C"/>
</dbReference>
<proteinExistence type="predicted"/>
<name>A0A1I4MUD5_9BACI</name>
<evidence type="ECO:0000313" key="1">
    <source>
        <dbReference type="EMBL" id="SFM06676.1"/>
    </source>
</evidence>
<sequence>MNIYRENYWSLYLDFVEDFKEVIYRGYRLSHLVHFPSLIRNNSNIWDRIARDSLQNELHHHVTDQKQVQDFFTRYLATWNSPQNAKNGHIAFLEDSLLRIPTRTFEKYFEKNKTIFIKTYKYPHDQAQQNIYYLQDYLSHSTAESKAKIKKQIQTLLTQFSDHHLYKDHVFQHMLIKKIHFVIDQIEMMEQLLKKNNISTVIMSSPNHFGRVMAFVAKKRGIPTICMQHGIIGNELGYLPKVATIDAVYGQFEKDWYLQSGVPEDGVKIIGHPRFDQSNQKPAITKAQFIKYLKLDKRKKTLLLIVRGKRNMNKWQILLEHIEKTLNLNIILRDFPNDEQHPLLLHYSSIKSTKNLSLYDILPHVDAVVSYTSTVALEAMLVGKPVFMLHTKLPSYTGYYNGLQSLVNNDPLKLADAIQLYFKHAKWRKSVQKIQDKFLAYAYPDQSSSGQRLRNLVDELAKGAKK</sequence>
<keyword evidence="2" id="KW-1185">Reference proteome</keyword>
<dbReference type="SUPFAM" id="SSF53756">
    <property type="entry name" value="UDP-Glycosyltransferase/glycogen phosphorylase"/>
    <property type="match status" value="1"/>
</dbReference>
<gene>
    <name evidence="1" type="ORF">SAMN04487943_10790</name>
</gene>
<dbReference type="STRING" id="334253.SAMN04487943_10790"/>
<dbReference type="Gene3D" id="3.40.50.12580">
    <property type="match status" value="1"/>
</dbReference>
<reference evidence="2" key="1">
    <citation type="submission" date="2016-10" db="EMBL/GenBank/DDBJ databases">
        <authorList>
            <person name="Varghese N."/>
            <person name="Submissions S."/>
        </authorList>
    </citation>
    <scope>NUCLEOTIDE SEQUENCE [LARGE SCALE GENOMIC DNA]</scope>
    <source>
        <strain evidence="2">CGMCC 1.4250</strain>
    </source>
</reference>
<organism evidence="1 2">
    <name type="scientific">Gracilibacillus orientalis</name>
    <dbReference type="NCBI Taxonomy" id="334253"/>
    <lineage>
        <taxon>Bacteria</taxon>
        <taxon>Bacillati</taxon>
        <taxon>Bacillota</taxon>
        <taxon>Bacilli</taxon>
        <taxon>Bacillales</taxon>
        <taxon>Bacillaceae</taxon>
        <taxon>Gracilibacillus</taxon>
    </lineage>
</organism>
<dbReference type="EMBL" id="FOTR01000007">
    <property type="protein sequence ID" value="SFM06676.1"/>
    <property type="molecule type" value="Genomic_DNA"/>
</dbReference>
<evidence type="ECO:0000313" key="2">
    <source>
        <dbReference type="Proteomes" id="UP000198565"/>
    </source>
</evidence>
<dbReference type="RefSeq" id="WP_091484171.1">
    <property type="nucleotide sequence ID" value="NZ_FOTR01000007.1"/>
</dbReference>
<dbReference type="AlphaFoldDB" id="A0A1I4MUD5"/>